<protein>
    <recommendedName>
        <fullName evidence="2">PB1 domain-containing protein</fullName>
    </recommendedName>
</protein>
<dbReference type="InParanoid" id="A0A1X7VIJ8"/>
<evidence type="ECO:0000313" key="1">
    <source>
        <dbReference type="EnsemblMetazoa" id="Aqu2.1.40176_001"/>
    </source>
</evidence>
<sequence>MPHPGISMWRLNGALPIISNFKVMEKRVLVRFGMNSRPVSFKTGESFDKDVVNLKKRISESFKNIIKDCDSESLLIQVKDEEFDDFVDLECATGIPSKGGILRDYKKHIVESPVTENTEACIHLTSKSPGIIVHYPTFPIVNGSSSHHTSSLIINSPTNRQNATTDITQLSQTESDYIQKQTTIYGKDPTKRISQ</sequence>
<evidence type="ECO:0008006" key="2">
    <source>
        <dbReference type="Google" id="ProtNLM"/>
    </source>
</evidence>
<dbReference type="AlphaFoldDB" id="A0A1X7VIJ8"/>
<proteinExistence type="predicted"/>
<accession>A0A1X7VIJ8</accession>
<organism evidence="1">
    <name type="scientific">Amphimedon queenslandica</name>
    <name type="common">Sponge</name>
    <dbReference type="NCBI Taxonomy" id="400682"/>
    <lineage>
        <taxon>Eukaryota</taxon>
        <taxon>Metazoa</taxon>
        <taxon>Porifera</taxon>
        <taxon>Demospongiae</taxon>
        <taxon>Heteroscleromorpha</taxon>
        <taxon>Haplosclerida</taxon>
        <taxon>Niphatidae</taxon>
        <taxon>Amphimedon</taxon>
    </lineage>
</organism>
<reference evidence="1" key="1">
    <citation type="submission" date="2017-05" db="UniProtKB">
        <authorList>
            <consortium name="EnsemblMetazoa"/>
        </authorList>
    </citation>
    <scope>IDENTIFICATION</scope>
</reference>
<name>A0A1X7VIJ8_AMPQE</name>
<dbReference type="EnsemblMetazoa" id="Aqu2.1.40176_001">
    <property type="protein sequence ID" value="Aqu2.1.40176_001"/>
    <property type="gene ID" value="Aqu2.1.40176"/>
</dbReference>